<proteinExistence type="predicted"/>
<protein>
    <submittedName>
        <fullName evidence="2">Sialate O-acetylesterase-like</fullName>
    </submittedName>
</protein>
<name>A0A8U0P2X3_SALNM</name>
<accession>A0A8U0P2X3</accession>
<dbReference type="Proteomes" id="UP000808372">
    <property type="component" value="Chromosome 23"/>
</dbReference>
<sequence>MNGGFRFASYYGDHMVLQKAPERAVLWGYGPDDAEVTVFLSGGPVTNNAPAVSVAAGIWKVALVPMEAGGPYNLTAVLQNNHSITLTDVLFGDVWLCGGQSNMAFTTSLVFNASEELALVSKFPQVRIFMAALEQSYTELTDLAGVEVPWSVPTAKLLGGGDFKHYSAVCWMFGRHLYKALKYPIGLVTSCWGGTPVEAWSSPRALQHCELDRINRIPMPYTPSMYLSKQTNSVLWNAIIHPLLKMTSGTKVSTYRKASLSEGFPNIRWHQTADYGFAPNLRMKNTFMAVAMDLGDEMSPFGSIHPRDKQDVAYRLSLGARAVAYGEEGVSFQGPFPSRVLVNDQYINVTYDQRVSVTQSKDIFQICCSVVRAPCDSLSLWVPAPILQWGLSAVQVSTNYCSMNNVAGLRYAWRDWPCDFKACPVYSADGVLPAPPFTLNRWPDKQ</sequence>
<dbReference type="SUPFAM" id="SSF52266">
    <property type="entry name" value="SGNH hydrolase"/>
    <property type="match status" value="1"/>
</dbReference>
<dbReference type="GeneID" id="120018507"/>
<keyword evidence="1" id="KW-1185">Reference proteome</keyword>
<dbReference type="Gene3D" id="3.40.50.1110">
    <property type="entry name" value="SGNH hydrolase"/>
    <property type="match status" value="1"/>
</dbReference>
<dbReference type="RefSeq" id="XP_038817663.1">
    <property type="nucleotide sequence ID" value="XM_038961735.1"/>
</dbReference>
<dbReference type="InterPro" id="IPR039329">
    <property type="entry name" value="SIAE"/>
</dbReference>
<evidence type="ECO:0000313" key="1">
    <source>
        <dbReference type="Proteomes" id="UP000808372"/>
    </source>
</evidence>
<gene>
    <name evidence="2" type="primary">LOC120018507</name>
</gene>
<dbReference type="GO" id="GO:0001681">
    <property type="term" value="F:sialate O-acetylesterase activity"/>
    <property type="evidence" value="ECO:0007669"/>
    <property type="project" value="InterPro"/>
</dbReference>
<dbReference type="GO" id="GO:0005975">
    <property type="term" value="P:carbohydrate metabolic process"/>
    <property type="evidence" value="ECO:0007669"/>
    <property type="project" value="TreeGrafter"/>
</dbReference>
<dbReference type="InterPro" id="IPR036514">
    <property type="entry name" value="SGNH_hydro_sf"/>
</dbReference>
<evidence type="ECO:0000313" key="2">
    <source>
        <dbReference type="RefSeq" id="XP_038817663.1"/>
    </source>
</evidence>
<dbReference type="PANTHER" id="PTHR22901">
    <property type="entry name" value="SIALATE O-ACETYLESTERASE"/>
    <property type="match status" value="1"/>
</dbReference>
<dbReference type="PANTHER" id="PTHR22901:SF0">
    <property type="entry name" value="SIALATE O-ACETYLESTERASE"/>
    <property type="match status" value="1"/>
</dbReference>
<organism evidence="1 2">
    <name type="scientific">Salvelinus namaycush</name>
    <name type="common">Lake trout</name>
    <name type="synonym">Salmo namaycush</name>
    <dbReference type="NCBI Taxonomy" id="8040"/>
    <lineage>
        <taxon>Eukaryota</taxon>
        <taxon>Metazoa</taxon>
        <taxon>Chordata</taxon>
        <taxon>Craniata</taxon>
        <taxon>Vertebrata</taxon>
        <taxon>Euteleostomi</taxon>
        <taxon>Actinopterygii</taxon>
        <taxon>Neopterygii</taxon>
        <taxon>Teleostei</taxon>
        <taxon>Protacanthopterygii</taxon>
        <taxon>Salmoniformes</taxon>
        <taxon>Salmonidae</taxon>
        <taxon>Salmoninae</taxon>
        <taxon>Salvelinus</taxon>
    </lineage>
</organism>
<reference evidence="2" key="1">
    <citation type="submission" date="2025-08" db="UniProtKB">
        <authorList>
            <consortium name="RefSeq"/>
        </authorList>
    </citation>
    <scope>IDENTIFICATION</scope>
    <source>
        <tissue evidence="2">White muscle</tissue>
    </source>
</reference>
<dbReference type="KEGG" id="snh:120018507"/>
<dbReference type="AlphaFoldDB" id="A0A8U0P2X3"/>